<dbReference type="InterPro" id="IPR036291">
    <property type="entry name" value="NAD(P)-bd_dom_sf"/>
</dbReference>
<evidence type="ECO:0000313" key="3">
    <source>
        <dbReference type="EMBL" id="CAJ2510649.1"/>
    </source>
</evidence>
<organism evidence="3 4">
    <name type="scientific">Anthostomella pinea</name>
    <dbReference type="NCBI Taxonomy" id="933095"/>
    <lineage>
        <taxon>Eukaryota</taxon>
        <taxon>Fungi</taxon>
        <taxon>Dikarya</taxon>
        <taxon>Ascomycota</taxon>
        <taxon>Pezizomycotina</taxon>
        <taxon>Sordariomycetes</taxon>
        <taxon>Xylariomycetidae</taxon>
        <taxon>Xylariales</taxon>
        <taxon>Xylariaceae</taxon>
        <taxon>Anthostomella</taxon>
    </lineage>
</organism>
<dbReference type="SUPFAM" id="SSF51735">
    <property type="entry name" value="NAD(P)-binding Rossmann-fold domains"/>
    <property type="match status" value="1"/>
</dbReference>
<comment type="similarity">
    <text evidence="1">Belongs to the short-chain dehydrogenases/reductases (SDR) family.</text>
</comment>
<keyword evidence="4" id="KW-1185">Reference proteome</keyword>
<dbReference type="InterPro" id="IPR051468">
    <property type="entry name" value="Fungal_SecMetab_SDRs"/>
</dbReference>
<name>A0AAI8VU05_9PEZI</name>
<protein>
    <submittedName>
        <fullName evidence="3">Uu.00g062740.m01.CDS01</fullName>
    </submittedName>
</protein>
<feature type="region of interest" description="Disordered" evidence="2">
    <location>
        <begin position="587"/>
        <end position="607"/>
    </location>
</feature>
<dbReference type="PANTHER" id="PTHR43544:SF2">
    <property type="entry name" value="OXIDOREDUCTASE"/>
    <property type="match status" value="1"/>
</dbReference>
<gene>
    <name evidence="3" type="ORF">KHLLAP_LOCUS11117</name>
</gene>
<feature type="compositionally biased region" description="Polar residues" evidence="2">
    <location>
        <begin position="394"/>
        <end position="406"/>
    </location>
</feature>
<dbReference type="GO" id="GO:0016491">
    <property type="term" value="F:oxidoreductase activity"/>
    <property type="evidence" value="ECO:0007669"/>
    <property type="project" value="TreeGrafter"/>
</dbReference>
<evidence type="ECO:0000256" key="1">
    <source>
        <dbReference type="ARBA" id="ARBA00006484"/>
    </source>
</evidence>
<dbReference type="Proteomes" id="UP001295740">
    <property type="component" value="Unassembled WGS sequence"/>
</dbReference>
<dbReference type="Gene3D" id="3.40.50.720">
    <property type="entry name" value="NAD(P)-binding Rossmann-like Domain"/>
    <property type="match status" value="1"/>
</dbReference>
<evidence type="ECO:0000313" key="4">
    <source>
        <dbReference type="Proteomes" id="UP001295740"/>
    </source>
</evidence>
<reference evidence="3" key="1">
    <citation type="submission" date="2023-10" db="EMBL/GenBank/DDBJ databases">
        <authorList>
            <person name="Hackl T."/>
        </authorList>
    </citation>
    <scope>NUCLEOTIDE SEQUENCE</scope>
</reference>
<dbReference type="PANTHER" id="PTHR43544">
    <property type="entry name" value="SHORT-CHAIN DEHYDROGENASE/REDUCTASE"/>
    <property type="match status" value="1"/>
</dbReference>
<dbReference type="EMBL" id="CAUWAG010000018">
    <property type="protein sequence ID" value="CAJ2510649.1"/>
    <property type="molecule type" value="Genomic_DNA"/>
</dbReference>
<sequence>MDRAPPSRKLVRIAAHLEPLPFELIEHVLADLTLHSVLDLTFFSSADPRLRSAVQNSLTWGVMFEKRMSSFERIWQSLNSLSWLWTRKPWMEVMNPCSSTCPDILLESSGRLQQLSRVADIGASVLLELDHLYLESFKSFLGCESAEIFNGLSKPQLQAICLFMPSEVVRSRGKILSTLRDHNHSPSFESDNYEDYLRNTMDERCPPGMNADLHLAIKGLGFIHAHGGTAGLRRITNGQPNLASFEPYSESNGALPKPHAEVEWLGAFIAVVSWMEKEYPDVLSAVDHTAPPVKHWKPLIGDSDYQMFIEHETPQVIAEQIRRDSELCDKGQIAKSLTPSLDIDVGVQQLVYETVLKKIRRCLQKAPEVDDPEDTQRLVFETDPQSLDAGDAGTASQSKNTEVASGLTQNDLVTTARTLHRLLGQASLQPHEMTATDALIQVVDKIAKLEDGTPKDAAQSPSWKQSANDYTHTRQGSSWVQSLTEIPYEDVISAHSVNTFVPLILVRELLPLMYRRSSSESQSANADGYIINVSSREGIFERSNKSPAKNGKHVHTNMSKAALNMITETEASSTWNAHRVAMNTVDPGYMSASPESEDSHGGERPLG</sequence>
<proteinExistence type="inferred from homology"/>
<accession>A0AAI8VU05</accession>
<dbReference type="GO" id="GO:0005737">
    <property type="term" value="C:cytoplasm"/>
    <property type="evidence" value="ECO:0007669"/>
    <property type="project" value="TreeGrafter"/>
</dbReference>
<evidence type="ECO:0000256" key="2">
    <source>
        <dbReference type="SAM" id="MobiDB-lite"/>
    </source>
</evidence>
<comment type="caution">
    <text evidence="3">The sequence shown here is derived from an EMBL/GenBank/DDBJ whole genome shotgun (WGS) entry which is preliminary data.</text>
</comment>
<dbReference type="AlphaFoldDB" id="A0AAI8VU05"/>
<feature type="region of interest" description="Disordered" evidence="2">
    <location>
        <begin position="384"/>
        <end position="406"/>
    </location>
</feature>
<feature type="compositionally biased region" description="Basic and acidic residues" evidence="2">
    <location>
        <begin position="597"/>
        <end position="607"/>
    </location>
</feature>